<accession>A0A0S4LJY6</accession>
<dbReference type="Proteomes" id="UP000199032">
    <property type="component" value="Unassembled WGS sequence"/>
</dbReference>
<proteinExistence type="predicted"/>
<dbReference type="PANTHER" id="PTHR42923">
    <property type="entry name" value="PROTOPORPHYRINOGEN OXIDASE"/>
    <property type="match status" value="1"/>
</dbReference>
<dbReference type="Gene3D" id="3.50.50.60">
    <property type="entry name" value="FAD/NAD(P)-binding domain"/>
    <property type="match status" value="1"/>
</dbReference>
<evidence type="ECO:0000313" key="2">
    <source>
        <dbReference type="EMBL" id="CUS37895.1"/>
    </source>
</evidence>
<organism evidence="2 3">
    <name type="scientific">Candidatus Nitrospira nitrosa</name>
    <dbReference type="NCBI Taxonomy" id="1742972"/>
    <lineage>
        <taxon>Bacteria</taxon>
        <taxon>Pseudomonadati</taxon>
        <taxon>Nitrospirota</taxon>
        <taxon>Nitrospiria</taxon>
        <taxon>Nitrospirales</taxon>
        <taxon>Nitrospiraceae</taxon>
        <taxon>Nitrospira</taxon>
    </lineage>
</organism>
<dbReference type="Pfam" id="PF01593">
    <property type="entry name" value="Amino_oxidase"/>
    <property type="match status" value="1"/>
</dbReference>
<keyword evidence="2" id="KW-0560">Oxidoreductase</keyword>
<dbReference type="InterPro" id="IPR050464">
    <property type="entry name" value="Zeta_carotene_desat/Oxidored"/>
</dbReference>
<dbReference type="EC" id="1.14.99.-" evidence="2"/>
<dbReference type="InterPro" id="IPR036188">
    <property type="entry name" value="FAD/NAD-bd_sf"/>
</dbReference>
<evidence type="ECO:0000313" key="3">
    <source>
        <dbReference type="Proteomes" id="UP000199032"/>
    </source>
</evidence>
<dbReference type="RefSeq" id="WP_090750395.1">
    <property type="nucleotide sequence ID" value="NZ_CZQA01000010.1"/>
</dbReference>
<dbReference type="PANTHER" id="PTHR42923:SF46">
    <property type="entry name" value="AMINE OXIDASE"/>
    <property type="match status" value="1"/>
</dbReference>
<feature type="domain" description="Amine oxidase" evidence="1">
    <location>
        <begin position="23"/>
        <end position="440"/>
    </location>
</feature>
<dbReference type="SUPFAM" id="SSF51905">
    <property type="entry name" value="FAD/NAD(P)-binding domain"/>
    <property type="match status" value="1"/>
</dbReference>
<keyword evidence="3" id="KW-1185">Reference proteome</keyword>
<dbReference type="GO" id="GO:0016491">
    <property type="term" value="F:oxidoreductase activity"/>
    <property type="evidence" value="ECO:0007669"/>
    <property type="project" value="UniProtKB-KW"/>
</dbReference>
<dbReference type="OrthoDB" id="9814556at2"/>
<dbReference type="AlphaFoldDB" id="A0A0S4LJY6"/>
<sequence length="445" mass="49777">MAPLTILVTAPSPQTVLIVGAGLAGLATAYQLHQQGYQVTLLEYSDWLDGFRTNPSDPTSITLGCHHETKRALEKLAHAQHPSSDQTIPLEFRLPTGQTMPYQSARLPGTLHWMMSVFNFHGLSWQDRWRLFSHVEQIWEQAETLPADLENRTADEWLNATGQSTEARERIWAPLAQWLTGNALPRLSAATFVHILSTVFLREASDARLTYRPGTIDQRLLTPFKEVLHGDTVRFIPLAEPPHIRFGQEGIQDIRLPNGTALQAGWYISALSYQALLRLLPERFLTRYAYFAHLTELQSLSEIVVQLTIQSTNQQPRLLLLDSKPFHHLTRSPIGTREVVVRLAETESSLMELGEDQVVNVAQAKITTVFPDLSLSDITSRQVFRDDHAALLLAPGAARLRPLQQSPVPNLLVAGAWTDTNWPPNIESALVSARRCADIVTGHQS</sequence>
<evidence type="ECO:0000259" key="1">
    <source>
        <dbReference type="Pfam" id="PF01593"/>
    </source>
</evidence>
<protein>
    <submittedName>
        <fullName evidence="2">Putative Pytoene desaturase</fullName>
        <ecNumber evidence="2">1.14.99.-</ecNumber>
    </submittedName>
</protein>
<dbReference type="STRING" id="1742972.COMA1_40310"/>
<dbReference type="EMBL" id="CZQA01000010">
    <property type="protein sequence ID" value="CUS37895.1"/>
    <property type="molecule type" value="Genomic_DNA"/>
</dbReference>
<dbReference type="InterPro" id="IPR002937">
    <property type="entry name" value="Amino_oxidase"/>
</dbReference>
<gene>
    <name evidence="2" type="ORF">COMA1_40310</name>
</gene>
<reference evidence="2 3" key="1">
    <citation type="submission" date="2015-10" db="EMBL/GenBank/DDBJ databases">
        <authorList>
            <person name="Gilbert D.G."/>
        </authorList>
    </citation>
    <scope>NUCLEOTIDE SEQUENCE [LARGE SCALE GENOMIC DNA]</scope>
    <source>
        <strain evidence="2">COMA1</strain>
    </source>
</reference>
<name>A0A0S4LJY6_9BACT</name>